<feature type="transmembrane region" description="Helical" evidence="1">
    <location>
        <begin position="75"/>
        <end position="105"/>
    </location>
</feature>
<dbReference type="EMBL" id="QNRX01000019">
    <property type="protein sequence ID" value="RBP59324.1"/>
    <property type="molecule type" value="Genomic_DNA"/>
</dbReference>
<sequence>MQYKTHVTISLAVALPIMASTNTLSIGSVAALSLGALFPDIDEPYSWIGCRTRGISDLLNVFFGHRGITHSLLGLLLTFLTLVLMVSIINFNAVTAIFFVFGYALHLIQDSFSKSGIKWLSPLSDTKFQSGKGVFYYTTGSIVENFILFVTVVCLLIEIRLLDLSMFQAPNLNILQMLGNLITKFMALF</sequence>
<comment type="caution">
    <text evidence="3">The sequence shown here is derived from an EMBL/GenBank/DDBJ whole genome shotgun (WGS) entry which is preliminary data.</text>
</comment>
<protein>
    <submittedName>
        <fullName evidence="3">Inner membrane protein</fullName>
    </submittedName>
</protein>
<feature type="signal peptide" evidence="2">
    <location>
        <begin position="1"/>
        <end position="19"/>
    </location>
</feature>
<keyword evidence="1" id="KW-0812">Transmembrane</keyword>
<dbReference type="Pfam" id="PF04307">
    <property type="entry name" value="YdjM"/>
    <property type="match status" value="1"/>
</dbReference>
<proteinExistence type="predicted"/>
<evidence type="ECO:0000256" key="1">
    <source>
        <dbReference type="SAM" id="Phobius"/>
    </source>
</evidence>
<dbReference type="Proteomes" id="UP000253490">
    <property type="component" value="Unassembled WGS sequence"/>
</dbReference>
<dbReference type="AlphaFoldDB" id="A0A366I0Y0"/>
<gene>
    <name evidence="3" type="ORF">DES36_11949</name>
</gene>
<evidence type="ECO:0000256" key="2">
    <source>
        <dbReference type="SAM" id="SignalP"/>
    </source>
</evidence>
<feature type="transmembrane region" description="Helical" evidence="1">
    <location>
        <begin position="134"/>
        <end position="157"/>
    </location>
</feature>
<organism evidence="3 4">
    <name type="scientific">Alkalibaculum bacchi</name>
    <dbReference type="NCBI Taxonomy" id="645887"/>
    <lineage>
        <taxon>Bacteria</taxon>
        <taxon>Bacillati</taxon>
        <taxon>Bacillota</taxon>
        <taxon>Clostridia</taxon>
        <taxon>Eubacteriales</taxon>
        <taxon>Eubacteriaceae</taxon>
        <taxon>Alkalibaculum</taxon>
    </lineage>
</organism>
<dbReference type="OrthoDB" id="5459053at2"/>
<dbReference type="PANTHER" id="PTHR35531">
    <property type="entry name" value="INNER MEMBRANE PROTEIN YBCI-RELATED"/>
    <property type="match status" value="1"/>
</dbReference>
<feature type="chain" id="PRO_5038742146" evidence="2">
    <location>
        <begin position="20"/>
        <end position="189"/>
    </location>
</feature>
<name>A0A366I0Y0_9FIRM</name>
<evidence type="ECO:0000313" key="3">
    <source>
        <dbReference type="EMBL" id="RBP59324.1"/>
    </source>
</evidence>
<keyword evidence="4" id="KW-1185">Reference proteome</keyword>
<keyword evidence="1" id="KW-1133">Transmembrane helix</keyword>
<dbReference type="PANTHER" id="PTHR35531:SF1">
    <property type="entry name" value="INNER MEMBRANE PROTEIN YBCI-RELATED"/>
    <property type="match status" value="1"/>
</dbReference>
<reference evidence="3 4" key="1">
    <citation type="submission" date="2018-06" db="EMBL/GenBank/DDBJ databases">
        <title>Genomic Encyclopedia of Type Strains, Phase IV (KMG-IV): sequencing the most valuable type-strain genomes for metagenomic binning, comparative biology and taxonomic classification.</title>
        <authorList>
            <person name="Goeker M."/>
        </authorList>
    </citation>
    <scope>NUCLEOTIDE SEQUENCE [LARGE SCALE GENOMIC DNA]</scope>
    <source>
        <strain evidence="3 4">DSM 22112</strain>
    </source>
</reference>
<dbReference type="InterPro" id="IPR007404">
    <property type="entry name" value="YdjM-like"/>
</dbReference>
<evidence type="ECO:0000313" key="4">
    <source>
        <dbReference type="Proteomes" id="UP000253490"/>
    </source>
</evidence>
<keyword evidence="2" id="KW-0732">Signal</keyword>
<dbReference type="RefSeq" id="WP_113921537.1">
    <property type="nucleotide sequence ID" value="NZ_QNRX01000019.1"/>
</dbReference>
<keyword evidence="1" id="KW-0472">Membrane</keyword>
<accession>A0A366I0Y0</accession>